<accession>A0AAD9IQ95</accession>
<protein>
    <submittedName>
        <fullName evidence="1">Uncharacterized protein</fullName>
    </submittedName>
</protein>
<gene>
    <name evidence="1" type="ORF">LSH36_2535g00000</name>
</gene>
<keyword evidence="2" id="KW-1185">Reference proteome</keyword>
<dbReference type="Proteomes" id="UP001208570">
    <property type="component" value="Unassembled WGS sequence"/>
</dbReference>
<comment type="caution">
    <text evidence="1">The sequence shown here is derived from an EMBL/GenBank/DDBJ whole genome shotgun (WGS) entry which is preliminary data.</text>
</comment>
<evidence type="ECO:0000313" key="1">
    <source>
        <dbReference type="EMBL" id="KAK2138709.1"/>
    </source>
</evidence>
<organism evidence="1 2">
    <name type="scientific">Paralvinella palmiformis</name>
    <dbReference type="NCBI Taxonomy" id="53620"/>
    <lineage>
        <taxon>Eukaryota</taxon>
        <taxon>Metazoa</taxon>
        <taxon>Spiralia</taxon>
        <taxon>Lophotrochozoa</taxon>
        <taxon>Annelida</taxon>
        <taxon>Polychaeta</taxon>
        <taxon>Sedentaria</taxon>
        <taxon>Canalipalpata</taxon>
        <taxon>Terebellida</taxon>
        <taxon>Terebelliformia</taxon>
        <taxon>Alvinellidae</taxon>
        <taxon>Paralvinella</taxon>
    </lineage>
</organism>
<reference evidence="1" key="1">
    <citation type="journal article" date="2023" name="Mol. Biol. Evol.">
        <title>Third-Generation Sequencing Reveals the Adaptive Role of the Epigenome in Three Deep-Sea Polychaetes.</title>
        <authorList>
            <person name="Perez M."/>
            <person name="Aroh O."/>
            <person name="Sun Y."/>
            <person name="Lan Y."/>
            <person name="Juniper S.K."/>
            <person name="Young C.R."/>
            <person name="Angers B."/>
            <person name="Qian P.Y."/>
        </authorList>
    </citation>
    <scope>NUCLEOTIDE SEQUENCE</scope>
    <source>
        <strain evidence="1">P08H-3</strain>
    </source>
</reference>
<name>A0AAD9IQ95_9ANNE</name>
<dbReference type="AlphaFoldDB" id="A0AAD9IQ95"/>
<proteinExistence type="predicted"/>
<sequence length="42" mass="4797">MQSFGFVHRCRGGGEVIVKLFCVMHDGLTFLPVDDDQRERSI</sequence>
<dbReference type="EMBL" id="JAODUP010002525">
    <property type="protein sequence ID" value="KAK2138709.1"/>
    <property type="molecule type" value="Genomic_DNA"/>
</dbReference>
<evidence type="ECO:0000313" key="2">
    <source>
        <dbReference type="Proteomes" id="UP001208570"/>
    </source>
</evidence>